<dbReference type="RefSeq" id="WP_160367177.1">
    <property type="nucleotide sequence ID" value="NZ_WSQA01000001.1"/>
</dbReference>
<feature type="compositionally biased region" description="Basic and acidic residues" evidence="1">
    <location>
        <begin position="8"/>
        <end position="24"/>
    </location>
</feature>
<reference evidence="2 3" key="1">
    <citation type="submission" date="2019-12" db="EMBL/GenBank/DDBJ databases">
        <authorList>
            <person name="Dong K."/>
        </authorList>
    </citation>
    <scope>NUCLEOTIDE SEQUENCE [LARGE SCALE GENOMIC DNA]</scope>
    <source>
        <strain evidence="2 3">JCM 31225</strain>
    </source>
</reference>
<evidence type="ECO:0000256" key="1">
    <source>
        <dbReference type="SAM" id="MobiDB-lite"/>
    </source>
</evidence>
<name>A0A6N8KSW8_9SPHI</name>
<evidence type="ECO:0000313" key="3">
    <source>
        <dbReference type="Proteomes" id="UP000435036"/>
    </source>
</evidence>
<dbReference type="Proteomes" id="UP000435036">
    <property type="component" value="Unassembled WGS sequence"/>
</dbReference>
<protein>
    <submittedName>
        <fullName evidence="2">Uncharacterized protein</fullName>
    </submittedName>
</protein>
<keyword evidence="3" id="KW-1185">Reference proteome</keyword>
<accession>A0A6N8KSW8</accession>
<dbReference type="OrthoDB" id="9974789at2"/>
<dbReference type="EMBL" id="WSQA01000001">
    <property type="protein sequence ID" value="MVZ60530.1"/>
    <property type="molecule type" value="Genomic_DNA"/>
</dbReference>
<dbReference type="AlphaFoldDB" id="A0A6N8KSW8"/>
<comment type="caution">
    <text evidence="2">The sequence shown here is derived from an EMBL/GenBank/DDBJ whole genome shotgun (WGS) entry which is preliminary data.</text>
</comment>
<proteinExistence type="predicted"/>
<organism evidence="2 3">
    <name type="scientific">Sphingobacterium humi</name>
    <dbReference type="NCBI Taxonomy" id="1796905"/>
    <lineage>
        <taxon>Bacteria</taxon>
        <taxon>Pseudomonadati</taxon>
        <taxon>Bacteroidota</taxon>
        <taxon>Sphingobacteriia</taxon>
        <taxon>Sphingobacteriales</taxon>
        <taxon>Sphingobacteriaceae</taxon>
        <taxon>Sphingobacterium</taxon>
    </lineage>
</organism>
<feature type="region of interest" description="Disordered" evidence="1">
    <location>
        <begin position="1"/>
        <end position="27"/>
    </location>
</feature>
<evidence type="ECO:0000313" key="2">
    <source>
        <dbReference type="EMBL" id="MVZ60530.1"/>
    </source>
</evidence>
<gene>
    <name evidence="2" type="ORF">GQF63_00710</name>
</gene>
<sequence>MKNKLKSRKENEGKTWKGNDRDPNKATLNHIQQQAQKMAELLGEKQGENYIKDTLKEWPHLIKGELEKFGKRKA</sequence>